<dbReference type="PANTHER" id="PTHR47865:SF1">
    <property type="entry name" value="OS08G0106700 PROTEIN"/>
    <property type="match status" value="1"/>
</dbReference>
<name>A0A0A9BEC0_ARUDO</name>
<dbReference type="EMBL" id="GBRH01240283">
    <property type="protein sequence ID" value="JAD57612.1"/>
    <property type="molecule type" value="Transcribed_RNA"/>
</dbReference>
<evidence type="ECO:0000256" key="1">
    <source>
        <dbReference type="SAM" id="MobiDB-lite"/>
    </source>
</evidence>
<reference evidence="2" key="2">
    <citation type="journal article" date="2015" name="Data Brief">
        <title>Shoot transcriptome of the giant reed, Arundo donax.</title>
        <authorList>
            <person name="Barrero R.A."/>
            <person name="Guerrero F.D."/>
            <person name="Moolhuijzen P."/>
            <person name="Goolsby J.A."/>
            <person name="Tidwell J."/>
            <person name="Bellgard S.E."/>
            <person name="Bellgard M.I."/>
        </authorList>
    </citation>
    <scope>NUCLEOTIDE SEQUENCE</scope>
    <source>
        <tissue evidence="2">Shoot tissue taken approximately 20 cm above the soil surface</tissue>
    </source>
</reference>
<accession>A0A0A9BEC0</accession>
<reference evidence="2" key="1">
    <citation type="submission" date="2014-09" db="EMBL/GenBank/DDBJ databases">
        <authorList>
            <person name="Magalhaes I.L.F."/>
            <person name="Oliveira U."/>
            <person name="Santos F.R."/>
            <person name="Vidigal T.H.D.A."/>
            <person name="Brescovit A.D."/>
            <person name="Santos A.J."/>
        </authorList>
    </citation>
    <scope>NUCLEOTIDE SEQUENCE</scope>
    <source>
        <tissue evidence="2">Shoot tissue taken approximately 20 cm above the soil surface</tissue>
    </source>
</reference>
<protein>
    <submittedName>
        <fullName evidence="2">Uncharacterized protein</fullName>
    </submittedName>
</protein>
<evidence type="ECO:0000313" key="2">
    <source>
        <dbReference type="EMBL" id="JAD57612.1"/>
    </source>
</evidence>
<proteinExistence type="predicted"/>
<feature type="compositionally biased region" description="Acidic residues" evidence="1">
    <location>
        <begin position="25"/>
        <end position="38"/>
    </location>
</feature>
<feature type="compositionally biased region" description="Polar residues" evidence="1">
    <location>
        <begin position="44"/>
        <end position="59"/>
    </location>
</feature>
<dbReference type="AlphaFoldDB" id="A0A0A9BEC0"/>
<feature type="region of interest" description="Disordered" evidence="1">
    <location>
        <begin position="16"/>
        <end position="68"/>
    </location>
</feature>
<dbReference type="PANTHER" id="PTHR47865">
    <property type="entry name" value="OS05G0580550 PROTEIN"/>
    <property type="match status" value="1"/>
</dbReference>
<organism evidence="2">
    <name type="scientific">Arundo donax</name>
    <name type="common">Giant reed</name>
    <name type="synonym">Donax arundinaceus</name>
    <dbReference type="NCBI Taxonomy" id="35708"/>
    <lineage>
        <taxon>Eukaryota</taxon>
        <taxon>Viridiplantae</taxon>
        <taxon>Streptophyta</taxon>
        <taxon>Embryophyta</taxon>
        <taxon>Tracheophyta</taxon>
        <taxon>Spermatophyta</taxon>
        <taxon>Magnoliopsida</taxon>
        <taxon>Liliopsida</taxon>
        <taxon>Poales</taxon>
        <taxon>Poaceae</taxon>
        <taxon>PACMAD clade</taxon>
        <taxon>Arundinoideae</taxon>
        <taxon>Arundineae</taxon>
        <taxon>Arundo</taxon>
    </lineage>
</organism>
<sequence length="158" mass="17171">MLTIFGNSVATVQYAKGSNEPLATEMEDNGGPEGDDKEVDGKCGTTTVDDNEASSSATKPSKRAKISESDDEGLIGAFKSAGERIAIAIERAGTADNTLPPDLFNKVISILGFEKTYKSLYYAHLVEYPHIGRAFYALPFDHKLTWLGKFIGDKFPRC</sequence>